<evidence type="ECO:0000313" key="1">
    <source>
        <dbReference type="EMBL" id="KAL0945788.1"/>
    </source>
</evidence>
<protein>
    <submittedName>
        <fullName evidence="1">Uncharacterized protein</fullName>
    </submittedName>
</protein>
<comment type="caution">
    <text evidence="1">The sequence shown here is derived from an EMBL/GenBank/DDBJ whole genome shotgun (WGS) entry which is preliminary data.</text>
</comment>
<dbReference type="EMBL" id="JASNQZ010000015">
    <property type="protein sequence ID" value="KAL0945788.1"/>
    <property type="molecule type" value="Genomic_DNA"/>
</dbReference>
<name>A0ABR3IR77_9AGAR</name>
<reference evidence="2" key="1">
    <citation type="submission" date="2024-06" db="EMBL/GenBank/DDBJ databases">
        <title>Multi-omics analyses provide insights into the biosynthesis of the anticancer antibiotic pleurotin in Hohenbuehelia grisea.</title>
        <authorList>
            <person name="Weaver J.A."/>
            <person name="Alberti F."/>
        </authorList>
    </citation>
    <scope>NUCLEOTIDE SEQUENCE [LARGE SCALE GENOMIC DNA]</scope>
    <source>
        <strain evidence="2">T-177</strain>
    </source>
</reference>
<sequence length="173" mass="18677">MAIPTRAAFAISSASWTGQPAMKMRPCLVTGINENNGELVIAPFCGAHFDMKAKRWTTRPSMVSDHWVAVKFQGSGLAIPPQAQSAITKSPLKISTDPSKLTAGVSKFKPSYLWVADAGESVPLRIIQGLKEHPGFDTLSASTLENIRRLNAKVWSSPSRVPTSHPITLAPLE</sequence>
<gene>
    <name evidence="1" type="ORF">HGRIS_012076</name>
</gene>
<evidence type="ECO:0000313" key="2">
    <source>
        <dbReference type="Proteomes" id="UP001556367"/>
    </source>
</evidence>
<accession>A0ABR3IR77</accession>
<dbReference type="Proteomes" id="UP001556367">
    <property type="component" value="Unassembled WGS sequence"/>
</dbReference>
<organism evidence="1 2">
    <name type="scientific">Hohenbuehelia grisea</name>
    <dbReference type="NCBI Taxonomy" id="104357"/>
    <lineage>
        <taxon>Eukaryota</taxon>
        <taxon>Fungi</taxon>
        <taxon>Dikarya</taxon>
        <taxon>Basidiomycota</taxon>
        <taxon>Agaricomycotina</taxon>
        <taxon>Agaricomycetes</taxon>
        <taxon>Agaricomycetidae</taxon>
        <taxon>Agaricales</taxon>
        <taxon>Pleurotineae</taxon>
        <taxon>Pleurotaceae</taxon>
        <taxon>Hohenbuehelia</taxon>
    </lineage>
</organism>
<keyword evidence="2" id="KW-1185">Reference proteome</keyword>
<proteinExistence type="predicted"/>